<keyword evidence="1" id="KW-0812">Transmembrane</keyword>
<dbReference type="Proteomes" id="UP001139384">
    <property type="component" value="Unassembled WGS sequence"/>
</dbReference>
<comment type="caution">
    <text evidence="2">The sequence shown here is derived from an EMBL/GenBank/DDBJ whole genome shotgun (WGS) entry which is preliminary data.</text>
</comment>
<name>A0A9X1PU02_STRM4</name>
<reference evidence="2" key="1">
    <citation type="submission" date="2022-01" db="EMBL/GenBank/DDBJ databases">
        <title>Draft Genome Sequences of Seven Type Strains of the Genus Streptomyces.</title>
        <authorList>
            <person name="Aziz S."/>
            <person name="Coretto E."/>
            <person name="Chronakova A."/>
            <person name="Sproer C."/>
            <person name="Huber K."/>
            <person name="Nouioui I."/>
            <person name="Gross H."/>
        </authorList>
    </citation>
    <scope>NUCLEOTIDE SEQUENCE</scope>
    <source>
        <strain evidence="2">DSM 103493</strain>
    </source>
</reference>
<organism evidence="2 3">
    <name type="scientific">Streptomyces muensis</name>
    <dbReference type="NCBI Taxonomy" id="1077944"/>
    <lineage>
        <taxon>Bacteria</taxon>
        <taxon>Bacillati</taxon>
        <taxon>Actinomycetota</taxon>
        <taxon>Actinomycetes</taxon>
        <taxon>Kitasatosporales</taxon>
        <taxon>Streptomycetaceae</taxon>
        <taxon>Streptomyces</taxon>
    </lineage>
</organism>
<evidence type="ECO:0000256" key="1">
    <source>
        <dbReference type="SAM" id="Phobius"/>
    </source>
</evidence>
<accession>A0A9X1PU02</accession>
<feature type="transmembrane region" description="Helical" evidence="1">
    <location>
        <begin position="46"/>
        <end position="66"/>
    </location>
</feature>
<dbReference type="AlphaFoldDB" id="A0A9X1PU02"/>
<proteinExistence type="predicted"/>
<protein>
    <submittedName>
        <fullName evidence="2">Uncharacterized protein</fullName>
    </submittedName>
</protein>
<evidence type="ECO:0000313" key="3">
    <source>
        <dbReference type="Proteomes" id="UP001139384"/>
    </source>
</evidence>
<dbReference type="RefSeq" id="WP_176188282.1">
    <property type="nucleotide sequence ID" value="NZ_JAKEIP010000005.1"/>
</dbReference>
<dbReference type="EMBL" id="JAKEIP010000005">
    <property type="protein sequence ID" value="MCF1592490.1"/>
    <property type="molecule type" value="Genomic_DNA"/>
</dbReference>
<gene>
    <name evidence="2" type="ORF">L0P92_02750</name>
</gene>
<keyword evidence="3" id="KW-1185">Reference proteome</keyword>
<keyword evidence="1" id="KW-0472">Membrane</keyword>
<sequence length="69" mass="7740">MREPCEVCEWHAELHSGNWLGFGAANEECETCEEHAEMHAAEDGCVGWLFVIGTCTTVLVGASRLFRRR</sequence>
<keyword evidence="1" id="KW-1133">Transmembrane helix</keyword>
<evidence type="ECO:0000313" key="2">
    <source>
        <dbReference type="EMBL" id="MCF1592490.1"/>
    </source>
</evidence>